<comment type="caution">
    <text evidence="1">The sequence shown here is derived from an EMBL/GenBank/DDBJ whole genome shotgun (WGS) entry which is preliminary data.</text>
</comment>
<dbReference type="EMBL" id="JAZHYP010000001">
    <property type="protein sequence ID" value="MEN3322232.1"/>
    <property type="molecule type" value="Genomic_DNA"/>
</dbReference>
<gene>
    <name evidence="1" type="ORF">VP395_00705</name>
</gene>
<protein>
    <submittedName>
        <fullName evidence="1">Uncharacterized protein</fullName>
    </submittedName>
</protein>
<sequence length="45" mass="5210">MNVKSHFIVANQLTKAIDTAFKDKDIVWIENDTLIDCDNNLKLNF</sequence>
<dbReference type="Proteomes" id="UP001416393">
    <property type="component" value="Unassembled WGS sequence"/>
</dbReference>
<evidence type="ECO:0000313" key="1">
    <source>
        <dbReference type="EMBL" id="MEN3322232.1"/>
    </source>
</evidence>
<accession>A0ABV0A802</accession>
<dbReference type="RefSeq" id="WP_346239775.1">
    <property type="nucleotide sequence ID" value="NZ_JAZHYP010000001.1"/>
</dbReference>
<organism evidence="1 2">
    <name type="scientific">Mariniflexile soesokkakense</name>
    <dbReference type="NCBI Taxonomy" id="1343160"/>
    <lineage>
        <taxon>Bacteria</taxon>
        <taxon>Pseudomonadati</taxon>
        <taxon>Bacteroidota</taxon>
        <taxon>Flavobacteriia</taxon>
        <taxon>Flavobacteriales</taxon>
        <taxon>Flavobacteriaceae</taxon>
        <taxon>Mariniflexile</taxon>
    </lineage>
</organism>
<reference evidence="1 2" key="1">
    <citation type="submission" date="2024-01" db="EMBL/GenBank/DDBJ databases">
        <title>Mariniflexile litorale sp. nov., isolated from the shallow sediments of the Sea of Japan.</title>
        <authorList>
            <person name="Romanenko L."/>
            <person name="Bystritskaya E."/>
            <person name="Isaeva M."/>
        </authorList>
    </citation>
    <scope>NUCLEOTIDE SEQUENCE [LARGE SCALE GENOMIC DNA]</scope>
    <source>
        <strain evidence="1 2">KCTC 32427</strain>
    </source>
</reference>
<proteinExistence type="predicted"/>
<name>A0ABV0A802_9FLAO</name>
<keyword evidence="2" id="KW-1185">Reference proteome</keyword>
<evidence type="ECO:0000313" key="2">
    <source>
        <dbReference type="Proteomes" id="UP001416393"/>
    </source>
</evidence>